<comment type="caution">
    <text evidence="2">The sequence shown here is derived from an EMBL/GenBank/DDBJ whole genome shotgun (WGS) entry which is preliminary data.</text>
</comment>
<name>A0A9P6JVG0_9AGAR</name>
<evidence type="ECO:0000256" key="1">
    <source>
        <dbReference type="SAM" id="SignalP"/>
    </source>
</evidence>
<evidence type="ECO:0008006" key="4">
    <source>
        <dbReference type="Google" id="ProtNLM"/>
    </source>
</evidence>
<evidence type="ECO:0000313" key="3">
    <source>
        <dbReference type="Proteomes" id="UP000807306"/>
    </source>
</evidence>
<feature type="chain" id="PRO_5040414764" description="Secreted protein" evidence="1">
    <location>
        <begin position="22"/>
        <end position="129"/>
    </location>
</feature>
<dbReference type="AlphaFoldDB" id="A0A9P6JVG0"/>
<organism evidence="2 3">
    <name type="scientific">Crepidotus variabilis</name>
    <dbReference type="NCBI Taxonomy" id="179855"/>
    <lineage>
        <taxon>Eukaryota</taxon>
        <taxon>Fungi</taxon>
        <taxon>Dikarya</taxon>
        <taxon>Basidiomycota</taxon>
        <taxon>Agaricomycotina</taxon>
        <taxon>Agaricomycetes</taxon>
        <taxon>Agaricomycetidae</taxon>
        <taxon>Agaricales</taxon>
        <taxon>Agaricineae</taxon>
        <taxon>Crepidotaceae</taxon>
        <taxon>Crepidotus</taxon>
    </lineage>
</organism>
<proteinExistence type="predicted"/>
<sequence length="129" mass="14612">MVAGFLRAYFFVFFFSPGAKSEGYTSRRASNSAKFKVNRKCQVKLCTINILRTTPQALVGYLKLFFSFSPLFASWLTNSSFLVKDEVKTDQCLLGCLNVDSEGRTVLPTASIMHQSWSDKLSHRLSFFN</sequence>
<accession>A0A9P6JVG0</accession>
<dbReference type="Proteomes" id="UP000807306">
    <property type="component" value="Unassembled WGS sequence"/>
</dbReference>
<protein>
    <recommendedName>
        <fullName evidence="4">Secreted protein</fullName>
    </recommendedName>
</protein>
<feature type="signal peptide" evidence="1">
    <location>
        <begin position="1"/>
        <end position="21"/>
    </location>
</feature>
<gene>
    <name evidence="2" type="ORF">CPB83DRAFT_412633</name>
</gene>
<keyword evidence="3" id="KW-1185">Reference proteome</keyword>
<evidence type="ECO:0000313" key="2">
    <source>
        <dbReference type="EMBL" id="KAF9533869.1"/>
    </source>
</evidence>
<dbReference type="EMBL" id="MU157827">
    <property type="protein sequence ID" value="KAF9533869.1"/>
    <property type="molecule type" value="Genomic_DNA"/>
</dbReference>
<reference evidence="2" key="1">
    <citation type="submission" date="2020-11" db="EMBL/GenBank/DDBJ databases">
        <authorList>
            <consortium name="DOE Joint Genome Institute"/>
            <person name="Ahrendt S."/>
            <person name="Riley R."/>
            <person name="Andreopoulos W."/>
            <person name="Labutti K."/>
            <person name="Pangilinan J."/>
            <person name="Ruiz-Duenas F.J."/>
            <person name="Barrasa J.M."/>
            <person name="Sanchez-Garcia M."/>
            <person name="Camarero S."/>
            <person name="Miyauchi S."/>
            <person name="Serrano A."/>
            <person name="Linde D."/>
            <person name="Babiker R."/>
            <person name="Drula E."/>
            <person name="Ayuso-Fernandez I."/>
            <person name="Pacheco R."/>
            <person name="Padilla G."/>
            <person name="Ferreira P."/>
            <person name="Barriuso J."/>
            <person name="Kellner H."/>
            <person name="Castanera R."/>
            <person name="Alfaro M."/>
            <person name="Ramirez L."/>
            <person name="Pisabarro A.G."/>
            <person name="Kuo A."/>
            <person name="Tritt A."/>
            <person name="Lipzen A."/>
            <person name="He G."/>
            <person name="Yan M."/>
            <person name="Ng V."/>
            <person name="Cullen D."/>
            <person name="Martin F."/>
            <person name="Rosso M.-N."/>
            <person name="Henrissat B."/>
            <person name="Hibbett D."/>
            <person name="Martinez A.T."/>
            <person name="Grigoriev I.V."/>
        </authorList>
    </citation>
    <scope>NUCLEOTIDE SEQUENCE</scope>
    <source>
        <strain evidence="2">CBS 506.95</strain>
    </source>
</reference>
<keyword evidence="1" id="KW-0732">Signal</keyword>